<feature type="domain" description="C2H2-type" evidence="12">
    <location>
        <begin position="318"/>
        <end position="345"/>
    </location>
</feature>
<feature type="domain" description="C2H2-type" evidence="12">
    <location>
        <begin position="290"/>
        <end position="317"/>
    </location>
</feature>
<keyword evidence="2" id="KW-0479">Metal-binding</keyword>
<dbReference type="GO" id="GO:0005634">
    <property type="term" value="C:nucleus"/>
    <property type="evidence" value="ECO:0007669"/>
    <property type="project" value="UniProtKB-SubCell"/>
</dbReference>
<gene>
    <name evidence="14" type="primary">LOC109484344</name>
</gene>
<dbReference type="FunFam" id="3.30.160.60:FF:000489">
    <property type="entry name" value="Zinc finger protein Gfi-1"/>
    <property type="match status" value="1"/>
</dbReference>
<dbReference type="SMART" id="SM00355">
    <property type="entry name" value="ZnF_C2H2"/>
    <property type="match status" value="6"/>
</dbReference>
<evidence type="ECO:0000313" key="14">
    <source>
        <dbReference type="RefSeq" id="XP_019643157.1"/>
    </source>
</evidence>
<dbReference type="RefSeq" id="XP_019643157.1">
    <property type="nucleotide sequence ID" value="XM_019787598.1"/>
</dbReference>
<dbReference type="GO" id="GO:0000981">
    <property type="term" value="F:DNA-binding transcription factor activity, RNA polymerase II-specific"/>
    <property type="evidence" value="ECO:0007669"/>
    <property type="project" value="TreeGrafter"/>
</dbReference>
<dbReference type="KEGG" id="bbel:109484344"/>
<accession>A0A6P5AJ36</accession>
<evidence type="ECO:0000256" key="4">
    <source>
        <dbReference type="ARBA" id="ARBA00022771"/>
    </source>
</evidence>
<proteinExistence type="predicted"/>
<dbReference type="FunFam" id="3.30.160.60:FF:000208">
    <property type="entry name" value="zinc finger protein Gfi-1b"/>
    <property type="match status" value="1"/>
</dbReference>
<feature type="domain" description="C2H2-type" evidence="12">
    <location>
        <begin position="346"/>
        <end position="373"/>
    </location>
</feature>
<evidence type="ECO:0000256" key="6">
    <source>
        <dbReference type="ARBA" id="ARBA00023015"/>
    </source>
</evidence>
<keyword evidence="7" id="KW-0238">DNA-binding</keyword>
<sequence>MPRSFLVKKKKAHPVNRRTGQDRVENFSVPLCAEAPPLVEPSVPDSPDQPPKPAAEDPVACPRAETRDRPPMAQPWSGETSAFVPQLSPTRPTAVMESVPGSTLGCVRDVSAAWPYSFPRLFGDGDLVRPTPSPYLDRSIFRQDFPLSAAHHRGHTAALNLGDVNRQSAFKRYDLLKLETTLVSPPPGGYPSPTSHSEYVDGRLDVSVGGREEAEAPAAGEKQKRPTVLTGSFSCVKCKKVFSTPHGLEVHVRRSHSGKRPFACEVCDKTFGHAVSLDQHRSVHTTERTFQCKQCGKCFKRSSTLSTHLLIHSDTRPYPCQYCGKRFHQKSDMKKHTFIHTGEKPHKCLVCGKAFSQSSNLITHTRKHTGFKPFACDTCGRAFQRKVDLRRHRETQHNVAPPPTAHARHVSPAAEIPVHAQ</sequence>
<dbReference type="FunFam" id="3.30.160.60:FF:000432">
    <property type="entry name" value="zinc finger protein Gfi-1b isoform X1"/>
    <property type="match status" value="1"/>
</dbReference>
<keyword evidence="9" id="KW-0539">Nucleus</keyword>
<feature type="domain" description="C2H2-type" evidence="12">
    <location>
        <begin position="262"/>
        <end position="289"/>
    </location>
</feature>
<keyword evidence="6" id="KW-0805">Transcription regulation</keyword>
<dbReference type="SUPFAM" id="SSF57667">
    <property type="entry name" value="beta-beta-alpha zinc fingers"/>
    <property type="match status" value="3"/>
</dbReference>
<evidence type="ECO:0000256" key="7">
    <source>
        <dbReference type="ARBA" id="ARBA00023125"/>
    </source>
</evidence>
<evidence type="ECO:0000256" key="10">
    <source>
        <dbReference type="PROSITE-ProRule" id="PRU00042"/>
    </source>
</evidence>
<feature type="region of interest" description="Disordered" evidence="11">
    <location>
        <begin position="1"/>
        <end position="85"/>
    </location>
</feature>
<feature type="region of interest" description="Disordered" evidence="11">
    <location>
        <begin position="395"/>
        <end position="421"/>
    </location>
</feature>
<evidence type="ECO:0000256" key="9">
    <source>
        <dbReference type="ARBA" id="ARBA00023242"/>
    </source>
</evidence>
<evidence type="ECO:0000256" key="8">
    <source>
        <dbReference type="ARBA" id="ARBA00023163"/>
    </source>
</evidence>
<reference evidence="14" key="1">
    <citation type="submission" date="2025-08" db="UniProtKB">
        <authorList>
            <consortium name="RefSeq"/>
        </authorList>
    </citation>
    <scope>IDENTIFICATION</scope>
    <source>
        <tissue evidence="14">Gonad</tissue>
    </source>
</reference>
<evidence type="ECO:0000256" key="5">
    <source>
        <dbReference type="ARBA" id="ARBA00022833"/>
    </source>
</evidence>
<dbReference type="Gene3D" id="3.30.160.60">
    <property type="entry name" value="Classic Zinc Finger"/>
    <property type="match status" value="6"/>
</dbReference>
<dbReference type="FunFam" id="3.30.160.60:FF:000245">
    <property type="entry name" value="zinc finger protein Gfi-1"/>
    <property type="match status" value="1"/>
</dbReference>
<keyword evidence="3" id="KW-0677">Repeat</keyword>
<evidence type="ECO:0000256" key="2">
    <source>
        <dbReference type="ARBA" id="ARBA00022723"/>
    </source>
</evidence>
<dbReference type="Proteomes" id="UP000515135">
    <property type="component" value="Unplaced"/>
</dbReference>
<dbReference type="PANTHER" id="PTHR23226">
    <property type="entry name" value="ZINC FINGER AND SCAN DOMAIN-CONTAINING"/>
    <property type="match status" value="1"/>
</dbReference>
<name>A0A6P5AJ36_BRABE</name>
<dbReference type="GeneID" id="109484344"/>
<feature type="domain" description="C2H2-type" evidence="12">
    <location>
        <begin position="233"/>
        <end position="261"/>
    </location>
</feature>
<evidence type="ECO:0000256" key="1">
    <source>
        <dbReference type="ARBA" id="ARBA00004123"/>
    </source>
</evidence>
<keyword evidence="5" id="KW-0862">Zinc</keyword>
<dbReference type="FunFam" id="3.30.160.60:FF:000690">
    <property type="entry name" value="Zinc finger protein 354C"/>
    <property type="match status" value="1"/>
</dbReference>
<dbReference type="PROSITE" id="PS50157">
    <property type="entry name" value="ZINC_FINGER_C2H2_2"/>
    <property type="match status" value="6"/>
</dbReference>
<comment type="subcellular location">
    <subcellularLocation>
        <location evidence="1">Nucleus</location>
    </subcellularLocation>
</comment>
<dbReference type="GO" id="GO:0008270">
    <property type="term" value="F:zinc ion binding"/>
    <property type="evidence" value="ECO:0007669"/>
    <property type="project" value="UniProtKB-KW"/>
</dbReference>
<evidence type="ECO:0000313" key="13">
    <source>
        <dbReference type="Proteomes" id="UP000515135"/>
    </source>
</evidence>
<dbReference type="InterPro" id="IPR036236">
    <property type="entry name" value="Znf_C2H2_sf"/>
</dbReference>
<evidence type="ECO:0000256" key="11">
    <source>
        <dbReference type="SAM" id="MobiDB-lite"/>
    </source>
</evidence>
<dbReference type="PROSITE" id="PS00028">
    <property type="entry name" value="ZINC_FINGER_C2H2_1"/>
    <property type="match status" value="6"/>
</dbReference>
<organism evidence="13 14">
    <name type="scientific">Branchiostoma belcheri</name>
    <name type="common">Amphioxus</name>
    <dbReference type="NCBI Taxonomy" id="7741"/>
    <lineage>
        <taxon>Eukaryota</taxon>
        <taxon>Metazoa</taxon>
        <taxon>Chordata</taxon>
        <taxon>Cephalochordata</taxon>
        <taxon>Leptocardii</taxon>
        <taxon>Amphioxiformes</taxon>
        <taxon>Branchiostomatidae</taxon>
        <taxon>Branchiostoma</taxon>
    </lineage>
</organism>
<dbReference type="OrthoDB" id="6155966at2759"/>
<dbReference type="InterPro" id="IPR013087">
    <property type="entry name" value="Znf_C2H2_type"/>
</dbReference>
<keyword evidence="4 10" id="KW-0863">Zinc-finger</keyword>
<feature type="domain" description="C2H2-type" evidence="12">
    <location>
        <begin position="374"/>
        <end position="402"/>
    </location>
</feature>
<dbReference type="FunFam" id="3.30.160.60:FF:000148">
    <property type="entry name" value="zinc finger protein Gfi-1"/>
    <property type="match status" value="1"/>
</dbReference>
<dbReference type="GO" id="GO:0000978">
    <property type="term" value="F:RNA polymerase II cis-regulatory region sequence-specific DNA binding"/>
    <property type="evidence" value="ECO:0007669"/>
    <property type="project" value="TreeGrafter"/>
</dbReference>
<evidence type="ECO:0000256" key="3">
    <source>
        <dbReference type="ARBA" id="ARBA00022737"/>
    </source>
</evidence>
<dbReference type="AlphaFoldDB" id="A0A6P5AJ36"/>
<dbReference type="PANTHER" id="PTHR23226:SF419">
    <property type="entry name" value="FI21258P1-RELATED"/>
    <property type="match status" value="1"/>
</dbReference>
<evidence type="ECO:0000259" key="12">
    <source>
        <dbReference type="PROSITE" id="PS50157"/>
    </source>
</evidence>
<keyword evidence="8" id="KW-0804">Transcription</keyword>
<protein>
    <submittedName>
        <fullName evidence="14">Zinc finger protein Gfi-1b-like</fullName>
    </submittedName>
</protein>
<keyword evidence="13" id="KW-1185">Reference proteome</keyword>
<feature type="compositionally biased region" description="Basic residues" evidence="11">
    <location>
        <begin position="1"/>
        <end position="16"/>
    </location>
</feature>
<dbReference type="Pfam" id="PF00096">
    <property type="entry name" value="zf-C2H2"/>
    <property type="match status" value="6"/>
</dbReference>